<dbReference type="GO" id="GO:0003677">
    <property type="term" value="F:DNA binding"/>
    <property type="evidence" value="ECO:0007669"/>
    <property type="project" value="UniProtKB-KW"/>
</dbReference>
<dbReference type="SMART" id="SM00421">
    <property type="entry name" value="HTH_LUXR"/>
    <property type="match status" value="1"/>
</dbReference>
<reference evidence="10" key="1">
    <citation type="submission" date="2022-03" db="EMBL/GenBank/DDBJ databases">
        <title>Complete genome sequence of Caldinitratiruptor microaerophilus.</title>
        <authorList>
            <person name="Mukaiyama R."/>
            <person name="Nishiyama T."/>
            <person name="Ueda K."/>
        </authorList>
    </citation>
    <scope>NUCLEOTIDE SEQUENCE</scope>
    <source>
        <strain evidence="10">JCM 16183</strain>
    </source>
</reference>
<protein>
    <recommendedName>
        <fullName evidence="1">Stage 0 sporulation protein A homolog</fullName>
    </recommendedName>
</protein>
<gene>
    <name evidence="10" type="ORF">caldi_32870</name>
</gene>
<dbReference type="PROSITE" id="PS50043">
    <property type="entry name" value="HTH_LUXR_2"/>
    <property type="match status" value="1"/>
</dbReference>
<accession>A0AA35CN55</accession>
<dbReference type="InterPro" id="IPR039420">
    <property type="entry name" value="WalR-like"/>
</dbReference>
<evidence type="ECO:0000256" key="1">
    <source>
        <dbReference type="ARBA" id="ARBA00018672"/>
    </source>
</evidence>
<dbReference type="InterPro" id="IPR011006">
    <property type="entry name" value="CheY-like_superfamily"/>
</dbReference>
<feature type="domain" description="Response regulatory" evidence="9">
    <location>
        <begin position="10"/>
        <end position="126"/>
    </location>
</feature>
<evidence type="ECO:0000256" key="6">
    <source>
        <dbReference type="ARBA" id="ARBA00024867"/>
    </source>
</evidence>
<dbReference type="CDD" id="cd17535">
    <property type="entry name" value="REC_NarL-like"/>
    <property type="match status" value="1"/>
</dbReference>
<keyword evidence="4 10" id="KW-0238">DNA-binding</keyword>
<evidence type="ECO:0000313" key="10">
    <source>
        <dbReference type="EMBL" id="BDG62197.1"/>
    </source>
</evidence>
<keyword evidence="11" id="KW-1185">Reference proteome</keyword>
<evidence type="ECO:0000259" key="9">
    <source>
        <dbReference type="PROSITE" id="PS50110"/>
    </source>
</evidence>
<dbReference type="SMART" id="SM00448">
    <property type="entry name" value="REC"/>
    <property type="match status" value="1"/>
</dbReference>
<organism evidence="10 11">
    <name type="scientific">Caldinitratiruptor microaerophilus</name>
    <dbReference type="NCBI Taxonomy" id="671077"/>
    <lineage>
        <taxon>Bacteria</taxon>
        <taxon>Bacillati</taxon>
        <taxon>Bacillota</taxon>
        <taxon>Clostridia</taxon>
        <taxon>Eubacteriales</taxon>
        <taxon>Symbiobacteriaceae</taxon>
        <taxon>Caldinitratiruptor</taxon>
    </lineage>
</organism>
<dbReference type="PANTHER" id="PTHR43214">
    <property type="entry name" value="TWO-COMPONENT RESPONSE REGULATOR"/>
    <property type="match status" value="1"/>
</dbReference>
<dbReference type="PANTHER" id="PTHR43214:SF24">
    <property type="entry name" value="TRANSCRIPTIONAL REGULATORY PROTEIN NARL-RELATED"/>
    <property type="match status" value="1"/>
</dbReference>
<dbReference type="CDD" id="cd06170">
    <property type="entry name" value="LuxR_C_like"/>
    <property type="match status" value="1"/>
</dbReference>
<proteinExistence type="predicted"/>
<dbReference type="Pfam" id="PF00072">
    <property type="entry name" value="Response_reg"/>
    <property type="match status" value="1"/>
</dbReference>
<evidence type="ECO:0000256" key="3">
    <source>
        <dbReference type="ARBA" id="ARBA00023015"/>
    </source>
</evidence>
<feature type="domain" description="HTH luxR-type" evidence="8">
    <location>
        <begin position="153"/>
        <end position="218"/>
    </location>
</feature>
<dbReference type="AlphaFoldDB" id="A0AA35CN55"/>
<dbReference type="EMBL" id="AP025628">
    <property type="protein sequence ID" value="BDG62197.1"/>
    <property type="molecule type" value="Genomic_DNA"/>
</dbReference>
<dbReference type="InterPro" id="IPR016032">
    <property type="entry name" value="Sig_transdc_resp-reg_C-effctor"/>
</dbReference>
<dbReference type="PRINTS" id="PR00038">
    <property type="entry name" value="HTHLUXR"/>
</dbReference>
<dbReference type="InterPro" id="IPR001789">
    <property type="entry name" value="Sig_transdc_resp-reg_receiver"/>
</dbReference>
<name>A0AA35CN55_9FIRM</name>
<dbReference type="InterPro" id="IPR058245">
    <property type="entry name" value="NreC/VraR/RcsB-like_REC"/>
</dbReference>
<dbReference type="PROSITE" id="PS00622">
    <property type="entry name" value="HTH_LUXR_1"/>
    <property type="match status" value="1"/>
</dbReference>
<dbReference type="KEGG" id="cmic:caldi_32870"/>
<keyword evidence="3" id="KW-0805">Transcription regulation</keyword>
<evidence type="ECO:0000259" key="8">
    <source>
        <dbReference type="PROSITE" id="PS50043"/>
    </source>
</evidence>
<evidence type="ECO:0000256" key="7">
    <source>
        <dbReference type="PROSITE-ProRule" id="PRU00169"/>
    </source>
</evidence>
<dbReference type="SUPFAM" id="SSF46894">
    <property type="entry name" value="C-terminal effector domain of the bipartite response regulators"/>
    <property type="match status" value="1"/>
</dbReference>
<evidence type="ECO:0000313" key="11">
    <source>
        <dbReference type="Proteomes" id="UP001163687"/>
    </source>
</evidence>
<dbReference type="InterPro" id="IPR000792">
    <property type="entry name" value="Tscrpt_reg_LuxR_C"/>
</dbReference>
<dbReference type="Gene3D" id="3.40.50.2300">
    <property type="match status" value="1"/>
</dbReference>
<keyword evidence="5" id="KW-0804">Transcription</keyword>
<dbReference type="GO" id="GO:0000160">
    <property type="term" value="P:phosphorelay signal transduction system"/>
    <property type="evidence" value="ECO:0007669"/>
    <property type="project" value="InterPro"/>
</dbReference>
<dbReference type="SUPFAM" id="SSF52172">
    <property type="entry name" value="CheY-like"/>
    <property type="match status" value="1"/>
</dbReference>
<evidence type="ECO:0000256" key="4">
    <source>
        <dbReference type="ARBA" id="ARBA00023125"/>
    </source>
</evidence>
<keyword evidence="2 7" id="KW-0597">Phosphoprotein</keyword>
<feature type="modified residue" description="4-aspartylphosphate" evidence="7">
    <location>
        <position position="61"/>
    </location>
</feature>
<evidence type="ECO:0000256" key="5">
    <source>
        <dbReference type="ARBA" id="ARBA00023163"/>
    </source>
</evidence>
<comment type="function">
    <text evidence="6">May play the central regulatory role in sporulation. It may be an element of the effector pathway responsible for the activation of sporulation genes in response to nutritional stress. Spo0A may act in concert with spo0H (a sigma factor) to control the expression of some genes that are critical to the sporulation process.</text>
</comment>
<dbReference type="PROSITE" id="PS50110">
    <property type="entry name" value="RESPONSE_REGULATORY"/>
    <property type="match status" value="1"/>
</dbReference>
<sequence>MSESEGGRVRVLIVDDHAVVRAGLRALVEMEGRFQVVGEAGTAQEAVERALADPPDVVLMDVRLPGESGIEACREIRARLPGTRVVMLTSYPDEQAVVASVLAGASGYLLKDIDPRGLRDALEIVARGGSLLSPDLVTRVLAGVRRQAESGPGPDAIERLTAQERQILTLIAEGKTNREIGEVLYLSEHTVKNYISRLFEKLGLSRRSEAAAYLARYERRVGLGPAAGGSTAGDGNGVGVR</sequence>
<dbReference type="Pfam" id="PF00196">
    <property type="entry name" value="GerE"/>
    <property type="match status" value="1"/>
</dbReference>
<dbReference type="RefSeq" id="WP_264842791.1">
    <property type="nucleotide sequence ID" value="NZ_AP025628.1"/>
</dbReference>
<evidence type="ECO:0000256" key="2">
    <source>
        <dbReference type="ARBA" id="ARBA00022553"/>
    </source>
</evidence>
<dbReference type="GO" id="GO:0006355">
    <property type="term" value="P:regulation of DNA-templated transcription"/>
    <property type="evidence" value="ECO:0007669"/>
    <property type="project" value="InterPro"/>
</dbReference>
<dbReference type="Proteomes" id="UP001163687">
    <property type="component" value="Chromosome"/>
</dbReference>